<evidence type="ECO:0000313" key="3">
    <source>
        <dbReference type="Proteomes" id="UP000198510"/>
    </source>
</evidence>
<dbReference type="PANTHER" id="PTHR48207:SF4">
    <property type="entry name" value="BLL6097 PROTEIN"/>
    <property type="match status" value="1"/>
</dbReference>
<dbReference type="Gene3D" id="3.40.50.10540">
    <property type="entry name" value="Crotonobetainyl-coa:carnitine coa-transferase, domain 1"/>
    <property type="match status" value="1"/>
</dbReference>
<dbReference type="InterPro" id="IPR044855">
    <property type="entry name" value="CoA-Trfase_III_dom3_sf"/>
</dbReference>
<protein>
    <submittedName>
        <fullName evidence="2">Crotonobetainyl-CoA:carnitine CoA-transferase CaiB</fullName>
    </submittedName>
</protein>
<dbReference type="GO" id="GO:0008410">
    <property type="term" value="F:CoA-transferase activity"/>
    <property type="evidence" value="ECO:0007669"/>
    <property type="project" value="TreeGrafter"/>
</dbReference>
<evidence type="ECO:0000313" key="2">
    <source>
        <dbReference type="EMBL" id="SDL67459.1"/>
    </source>
</evidence>
<dbReference type="Pfam" id="PF02515">
    <property type="entry name" value="CoA_transf_3"/>
    <property type="match status" value="1"/>
</dbReference>
<evidence type="ECO:0000256" key="1">
    <source>
        <dbReference type="ARBA" id="ARBA00022679"/>
    </source>
</evidence>
<reference evidence="2 3" key="1">
    <citation type="submission" date="2016-10" db="EMBL/GenBank/DDBJ databases">
        <authorList>
            <person name="de Groot N.N."/>
        </authorList>
    </citation>
    <scope>NUCLEOTIDE SEQUENCE [LARGE SCALE GENOMIC DNA]</scope>
    <source>
        <strain evidence="2 3">DSM 25186</strain>
    </source>
</reference>
<dbReference type="InterPro" id="IPR050483">
    <property type="entry name" value="CoA-transferase_III_domain"/>
</dbReference>
<keyword evidence="1 2" id="KW-0808">Transferase</keyword>
<dbReference type="AlphaFoldDB" id="A0A1G9LZN6"/>
<name>A0A1G9LZN6_9BACT</name>
<keyword evidence="3" id="KW-1185">Reference proteome</keyword>
<dbReference type="PANTHER" id="PTHR48207">
    <property type="entry name" value="SUCCINATE--HYDROXYMETHYLGLUTARATE COA-TRANSFERASE"/>
    <property type="match status" value="1"/>
</dbReference>
<sequence>MPTAMNHPLQGLLVLEFCQYLSGPSASLRLADLGARVIKIENPKGGDGCRRLAIKNLWVDDNSLLFHTINRNKESFTANLKSPEDVAVVHQLIQKADVLIHNFRPGVMEKIGLDYAAAQQLNPRLVYAEISGYGTEGPWKDKPGQDLLLQAMSGLAHTTGNADDPPVPFGLAIADILCGAQLVQGVLAALIRRHKTGTGARIELSMLESLLDFQFELLTTYYASGQLPQRSALSNGHTLLGAPYGLHATADGYLAVAMVPLQKLAEVLESEALQAFSQEEAFRRRDDIKRTLAAHLKQRPSAFWMEKFRAADLWAVEVLDWQQLAEHAGFLALDMVQTLQAAGRDIRTTRCPIRFNGHTLTSDRPAPALGGDRDRILQELNTPPN</sequence>
<proteinExistence type="predicted"/>
<dbReference type="Proteomes" id="UP000198510">
    <property type="component" value="Unassembled WGS sequence"/>
</dbReference>
<accession>A0A1G9LZN6</accession>
<dbReference type="InterPro" id="IPR003673">
    <property type="entry name" value="CoA-Trfase_fam_III"/>
</dbReference>
<gene>
    <name evidence="2" type="ORF">SAMN05421823_107218</name>
</gene>
<dbReference type="STRING" id="1075417.SAMN05421823_107218"/>
<dbReference type="EMBL" id="FNFO01000007">
    <property type="protein sequence ID" value="SDL67459.1"/>
    <property type="molecule type" value="Genomic_DNA"/>
</dbReference>
<dbReference type="InterPro" id="IPR023606">
    <property type="entry name" value="CoA-Trfase_III_dom_1_sf"/>
</dbReference>
<organism evidence="2 3">
    <name type="scientific">Catalinimonas alkaloidigena</name>
    <dbReference type="NCBI Taxonomy" id="1075417"/>
    <lineage>
        <taxon>Bacteria</taxon>
        <taxon>Pseudomonadati</taxon>
        <taxon>Bacteroidota</taxon>
        <taxon>Cytophagia</taxon>
        <taxon>Cytophagales</taxon>
        <taxon>Catalimonadaceae</taxon>
        <taxon>Catalinimonas</taxon>
    </lineage>
</organism>
<dbReference type="Gene3D" id="3.30.1540.10">
    <property type="entry name" value="formyl-coa transferase, domain 3"/>
    <property type="match status" value="1"/>
</dbReference>
<dbReference type="SUPFAM" id="SSF89796">
    <property type="entry name" value="CoA-transferase family III (CaiB/BaiF)"/>
    <property type="match status" value="1"/>
</dbReference>